<sequence length="89" mass="9039">MGNRRTVVLNFFLVLLLVTASSALPSDIGPPQNPGANLGCPGGCNNVAVRELVGDSSGLMGYSSDGSSASSVTVGIGFAMTFLMFLSLL</sequence>
<comment type="caution">
    <text evidence="3">The sequence shown here is derived from an EMBL/GenBank/DDBJ whole genome shotgun (WGS) entry which is preliminary data.</text>
</comment>
<protein>
    <submittedName>
        <fullName evidence="3">Uncharacterized protein</fullName>
    </submittedName>
</protein>
<evidence type="ECO:0000256" key="2">
    <source>
        <dbReference type="SAM" id="SignalP"/>
    </source>
</evidence>
<reference evidence="3" key="2">
    <citation type="submission" date="2020-11" db="EMBL/GenBank/DDBJ databases">
        <authorList>
            <consortium name="DOE Joint Genome Institute"/>
            <person name="Kuo A."/>
            <person name="Miyauchi S."/>
            <person name="Kiss E."/>
            <person name="Drula E."/>
            <person name="Kohler A."/>
            <person name="Sanchez-Garcia M."/>
            <person name="Andreopoulos B."/>
            <person name="Barry K.W."/>
            <person name="Bonito G."/>
            <person name="Buee M."/>
            <person name="Carver A."/>
            <person name="Chen C."/>
            <person name="Cichocki N."/>
            <person name="Clum A."/>
            <person name="Culley D."/>
            <person name="Crous P.W."/>
            <person name="Fauchery L."/>
            <person name="Girlanda M."/>
            <person name="Hayes R."/>
            <person name="Keri Z."/>
            <person name="Labutti K."/>
            <person name="Lipzen A."/>
            <person name="Lombard V."/>
            <person name="Magnuson J."/>
            <person name="Maillard F."/>
            <person name="Morin E."/>
            <person name="Murat C."/>
            <person name="Nolan M."/>
            <person name="Ohm R."/>
            <person name="Pangilinan J."/>
            <person name="Pereira M."/>
            <person name="Perotto S."/>
            <person name="Peter M."/>
            <person name="Riley R."/>
            <person name="Sitrit Y."/>
            <person name="Stielow B."/>
            <person name="Szollosi G."/>
            <person name="Zifcakova L."/>
            <person name="Stursova M."/>
            <person name="Spatafora J.W."/>
            <person name="Tedersoo L."/>
            <person name="Vaario L.-M."/>
            <person name="Yamada A."/>
            <person name="Yan M."/>
            <person name="Wang P."/>
            <person name="Xu J."/>
            <person name="Bruns T."/>
            <person name="Baldrian P."/>
            <person name="Vilgalys R."/>
            <person name="Henrissat B."/>
            <person name="Grigoriev I.V."/>
            <person name="Hibbett D."/>
            <person name="Nagy L.G."/>
            <person name="Martin F.M."/>
        </authorList>
    </citation>
    <scope>NUCLEOTIDE SEQUENCE</scope>
    <source>
        <strain evidence="3">UH-Tt-Lm1</strain>
    </source>
</reference>
<keyword evidence="4" id="KW-1185">Reference proteome</keyword>
<dbReference type="Proteomes" id="UP000736335">
    <property type="component" value="Unassembled WGS sequence"/>
</dbReference>
<proteinExistence type="predicted"/>
<keyword evidence="1" id="KW-1133">Transmembrane helix</keyword>
<keyword evidence="1" id="KW-0472">Membrane</keyword>
<reference evidence="3" key="1">
    <citation type="journal article" date="2020" name="Nat. Commun.">
        <title>Large-scale genome sequencing of mycorrhizal fungi provides insights into the early evolution of symbiotic traits.</title>
        <authorList>
            <person name="Miyauchi S."/>
            <person name="Kiss E."/>
            <person name="Kuo A."/>
            <person name="Drula E."/>
            <person name="Kohler A."/>
            <person name="Sanchez-Garcia M."/>
            <person name="Morin E."/>
            <person name="Andreopoulos B."/>
            <person name="Barry K.W."/>
            <person name="Bonito G."/>
            <person name="Buee M."/>
            <person name="Carver A."/>
            <person name="Chen C."/>
            <person name="Cichocki N."/>
            <person name="Clum A."/>
            <person name="Culley D."/>
            <person name="Crous P.W."/>
            <person name="Fauchery L."/>
            <person name="Girlanda M."/>
            <person name="Hayes R.D."/>
            <person name="Keri Z."/>
            <person name="LaButti K."/>
            <person name="Lipzen A."/>
            <person name="Lombard V."/>
            <person name="Magnuson J."/>
            <person name="Maillard F."/>
            <person name="Murat C."/>
            <person name="Nolan M."/>
            <person name="Ohm R.A."/>
            <person name="Pangilinan J."/>
            <person name="Pereira M.F."/>
            <person name="Perotto S."/>
            <person name="Peter M."/>
            <person name="Pfister S."/>
            <person name="Riley R."/>
            <person name="Sitrit Y."/>
            <person name="Stielow J.B."/>
            <person name="Szollosi G."/>
            <person name="Zifcakova L."/>
            <person name="Stursova M."/>
            <person name="Spatafora J.W."/>
            <person name="Tedersoo L."/>
            <person name="Vaario L.M."/>
            <person name="Yamada A."/>
            <person name="Yan M."/>
            <person name="Wang P."/>
            <person name="Xu J."/>
            <person name="Bruns T."/>
            <person name="Baldrian P."/>
            <person name="Vilgalys R."/>
            <person name="Dunand C."/>
            <person name="Henrissat B."/>
            <person name="Grigoriev I.V."/>
            <person name="Hibbett D."/>
            <person name="Nagy L.G."/>
            <person name="Martin F.M."/>
        </authorList>
    </citation>
    <scope>NUCLEOTIDE SEQUENCE</scope>
    <source>
        <strain evidence="3">UH-Tt-Lm1</strain>
    </source>
</reference>
<feature type="chain" id="PRO_5040511782" evidence="2">
    <location>
        <begin position="24"/>
        <end position="89"/>
    </location>
</feature>
<evidence type="ECO:0000256" key="1">
    <source>
        <dbReference type="SAM" id="Phobius"/>
    </source>
</evidence>
<gene>
    <name evidence="3" type="ORF">BJ322DRAFT_1109933</name>
</gene>
<name>A0A9P6HCF6_9AGAM</name>
<feature type="transmembrane region" description="Helical" evidence="1">
    <location>
        <begin position="69"/>
        <end position="88"/>
    </location>
</feature>
<dbReference type="EMBL" id="WIUZ02000009">
    <property type="protein sequence ID" value="KAF9784087.1"/>
    <property type="molecule type" value="Genomic_DNA"/>
</dbReference>
<organism evidence="3 4">
    <name type="scientific">Thelephora terrestris</name>
    <dbReference type="NCBI Taxonomy" id="56493"/>
    <lineage>
        <taxon>Eukaryota</taxon>
        <taxon>Fungi</taxon>
        <taxon>Dikarya</taxon>
        <taxon>Basidiomycota</taxon>
        <taxon>Agaricomycotina</taxon>
        <taxon>Agaricomycetes</taxon>
        <taxon>Thelephorales</taxon>
        <taxon>Thelephoraceae</taxon>
        <taxon>Thelephora</taxon>
    </lineage>
</organism>
<evidence type="ECO:0000313" key="3">
    <source>
        <dbReference type="EMBL" id="KAF9784087.1"/>
    </source>
</evidence>
<evidence type="ECO:0000313" key="4">
    <source>
        <dbReference type="Proteomes" id="UP000736335"/>
    </source>
</evidence>
<keyword evidence="1" id="KW-0812">Transmembrane</keyword>
<accession>A0A9P6HCF6</accession>
<dbReference type="AlphaFoldDB" id="A0A9P6HCF6"/>
<feature type="signal peptide" evidence="2">
    <location>
        <begin position="1"/>
        <end position="23"/>
    </location>
</feature>
<keyword evidence="2" id="KW-0732">Signal</keyword>